<reference evidence="2" key="1">
    <citation type="journal article" date="2021" name="PeerJ">
        <title>Extensive microbial diversity within the chicken gut microbiome revealed by metagenomics and culture.</title>
        <authorList>
            <person name="Gilroy R."/>
            <person name="Ravi A."/>
            <person name="Getino M."/>
            <person name="Pursley I."/>
            <person name="Horton D.L."/>
            <person name="Alikhan N.F."/>
            <person name="Baker D."/>
            <person name="Gharbi K."/>
            <person name="Hall N."/>
            <person name="Watson M."/>
            <person name="Adriaenssens E.M."/>
            <person name="Foster-Nyarko E."/>
            <person name="Jarju S."/>
            <person name="Secka A."/>
            <person name="Antonio M."/>
            <person name="Oren A."/>
            <person name="Chaudhuri R.R."/>
            <person name="La Ragione R."/>
            <person name="Hildebrand F."/>
            <person name="Pallen M.J."/>
        </authorList>
    </citation>
    <scope>NUCLEOTIDE SEQUENCE</scope>
    <source>
        <strain evidence="2">B5-657</strain>
    </source>
</reference>
<evidence type="ECO:0000256" key="1">
    <source>
        <dbReference type="SAM" id="Phobius"/>
    </source>
</evidence>
<protein>
    <submittedName>
        <fullName evidence="2">Uncharacterized protein</fullName>
    </submittedName>
</protein>
<dbReference type="EMBL" id="JAHLFQ010000085">
    <property type="protein sequence ID" value="MBU3803922.1"/>
    <property type="molecule type" value="Genomic_DNA"/>
</dbReference>
<feature type="transmembrane region" description="Helical" evidence="1">
    <location>
        <begin position="15"/>
        <end position="35"/>
    </location>
</feature>
<gene>
    <name evidence="2" type="ORF">H9872_04100</name>
</gene>
<organism evidence="2 3">
    <name type="scientific">Candidatus Cellulosilyticum pullistercoris</name>
    <dbReference type="NCBI Taxonomy" id="2838521"/>
    <lineage>
        <taxon>Bacteria</taxon>
        <taxon>Bacillati</taxon>
        <taxon>Bacillota</taxon>
        <taxon>Clostridia</taxon>
        <taxon>Lachnospirales</taxon>
        <taxon>Cellulosilyticaceae</taxon>
        <taxon>Cellulosilyticum</taxon>
    </lineage>
</organism>
<proteinExistence type="predicted"/>
<keyword evidence="1" id="KW-1133">Transmembrane helix</keyword>
<comment type="caution">
    <text evidence="2">The sequence shown here is derived from an EMBL/GenBank/DDBJ whole genome shotgun (WGS) entry which is preliminary data.</text>
</comment>
<evidence type="ECO:0000313" key="2">
    <source>
        <dbReference type="EMBL" id="MBU3803922.1"/>
    </source>
</evidence>
<dbReference type="AlphaFoldDB" id="A0A9E2KCC6"/>
<dbReference type="Proteomes" id="UP000824229">
    <property type="component" value="Unassembled WGS sequence"/>
</dbReference>
<name>A0A9E2KCC6_9FIRM</name>
<keyword evidence="1" id="KW-0812">Transmembrane</keyword>
<sequence length="198" mass="22395">MNYSDDTYKPTKKQVIIPIIVLVVTLAIGGILLLVARTLNDEGKKVSFIAPSTEIFNLEEPGNYTIYLTTQITSDKMNYSLPENFKGLDAELTFGGEKVTLTKIDDAYTYGEEGNRSESYLSFDINEPGEYQLTTRVESESISELVLAIGKTEENLEMALILATCAGMLILMGICQFVAYMIFYLGKWLYYYYKMKRI</sequence>
<keyword evidence="1" id="KW-0472">Membrane</keyword>
<feature type="transmembrane region" description="Helical" evidence="1">
    <location>
        <begin position="159"/>
        <end position="185"/>
    </location>
</feature>
<evidence type="ECO:0000313" key="3">
    <source>
        <dbReference type="Proteomes" id="UP000824229"/>
    </source>
</evidence>
<accession>A0A9E2KCC6</accession>
<reference evidence="2" key="2">
    <citation type="submission" date="2021-04" db="EMBL/GenBank/DDBJ databases">
        <authorList>
            <person name="Gilroy R."/>
        </authorList>
    </citation>
    <scope>NUCLEOTIDE SEQUENCE</scope>
    <source>
        <strain evidence="2">B5-657</strain>
    </source>
</reference>